<gene>
    <name evidence="2" type="ORF">EV420DRAFT_1642979</name>
</gene>
<proteinExistence type="predicted"/>
<comment type="caution">
    <text evidence="2">The sequence shown here is derived from an EMBL/GenBank/DDBJ whole genome shotgun (WGS) entry which is preliminary data.</text>
</comment>
<dbReference type="EMBL" id="JAUEPS010000017">
    <property type="protein sequence ID" value="KAK0458640.1"/>
    <property type="molecule type" value="Genomic_DNA"/>
</dbReference>
<reference evidence="2" key="1">
    <citation type="submission" date="2023-06" db="EMBL/GenBank/DDBJ databases">
        <authorList>
            <consortium name="Lawrence Berkeley National Laboratory"/>
            <person name="Ahrendt S."/>
            <person name="Sahu N."/>
            <person name="Indic B."/>
            <person name="Wong-Bajracharya J."/>
            <person name="Merenyi Z."/>
            <person name="Ke H.-M."/>
            <person name="Monk M."/>
            <person name="Kocsube S."/>
            <person name="Drula E."/>
            <person name="Lipzen A."/>
            <person name="Balint B."/>
            <person name="Henrissat B."/>
            <person name="Andreopoulos B."/>
            <person name="Martin F.M."/>
            <person name="Harder C.B."/>
            <person name="Rigling D."/>
            <person name="Ford K.L."/>
            <person name="Foster G.D."/>
            <person name="Pangilinan J."/>
            <person name="Papanicolaou A."/>
            <person name="Barry K."/>
            <person name="LaButti K."/>
            <person name="Viragh M."/>
            <person name="Koriabine M."/>
            <person name="Yan M."/>
            <person name="Riley R."/>
            <person name="Champramary S."/>
            <person name="Plett K.L."/>
            <person name="Tsai I.J."/>
            <person name="Slot J."/>
            <person name="Sipos G."/>
            <person name="Plett J."/>
            <person name="Nagy L.G."/>
            <person name="Grigoriev I.V."/>
        </authorList>
    </citation>
    <scope>NUCLEOTIDE SEQUENCE</scope>
    <source>
        <strain evidence="2">CCBAS 213</strain>
    </source>
</reference>
<organism evidence="2 3">
    <name type="scientific">Armillaria tabescens</name>
    <name type="common">Ringless honey mushroom</name>
    <name type="synonym">Agaricus tabescens</name>
    <dbReference type="NCBI Taxonomy" id="1929756"/>
    <lineage>
        <taxon>Eukaryota</taxon>
        <taxon>Fungi</taxon>
        <taxon>Dikarya</taxon>
        <taxon>Basidiomycota</taxon>
        <taxon>Agaricomycotina</taxon>
        <taxon>Agaricomycetes</taxon>
        <taxon>Agaricomycetidae</taxon>
        <taxon>Agaricales</taxon>
        <taxon>Marasmiineae</taxon>
        <taxon>Physalacriaceae</taxon>
        <taxon>Desarmillaria</taxon>
    </lineage>
</organism>
<name>A0AA39KET0_ARMTA</name>
<keyword evidence="1" id="KW-0732">Signal</keyword>
<dbReference type="GeneID" id="85360984"/>
<evidence type="ECO:0000256" key="1">
    <source>
        <dbReference type="SAM" id="SignalP"/>
    </source>
</evidence>
<evidence type="ECO:0008006" key="4">
    <source>
        <dbReference type="Google" id="ProtNLM"/>
    </source>
</evidence>
<feature type="chain" id="PRO_5041348400" description="Secreted protein" evidence="1">
    <location>
        <begin position="17"/>
        <end position="73"/>
    </location>
</feature>
<dbReference type="AlphaFoldDB" id="A0AA39KET0"/>
<accession>A0AA39KET0</accession>
<sequence length="73" mass="8189">MSGFTLLLLLMKSTSLSHIQYDAALATLTMQRTLQASHLPLTCLATTVWRDIRGQVVQEHGQFRESKKMSLSP</sequence>
<dbReference type="Proteomes" id="UP001175211">
    <property type="component" value="Unassembled WGS sequence"/>
</dbReference>
<protein>
    <recommendedName>
        <fullName evidence="4">Secreted protein</fullName>
    </recommendedName>
</protein>
<evidence type="ECO:0000313" key="2">
    <source>
        <dbReference type="EMBL" id="KAK0458640.1"/>
    </source>
</evidence>
<feature type="signal peptide" evidence="1">
    <location>
        <begin position="1"/>
        <end position="16"/>
    </location>
</feature>
<dbReference type="RefSeq" id="XP_060330910.1">
    <property type="nucleotide sequence ID" value="XM_060477436.1"/>
</dbReference>
<evidence type="ECO:0000313" key="3">
    <source>
        <dbReference type="Proteomes" id="UP001175211"/>
    </source>
</evidence>
<keyword evidence="3" id="KW-1185">Reference proteome</keyword>